<feature type="domain" description="AB hydrolase-1" evidence="2">
    <location>
        <begin position="35"/>
        <end position="292"/>
    </location>
</feature>
<dbReference type="AlphaFoldDB" id="A0A917R9M3"/>
<dbReference type="RefSeq" id="WP_058855492.1">
    <property type="nucleotide sequence ID" value="NZ_BMMH01000002.1"/>
</dbReference>
<keyword evidence="1 3" id="KW-0378">Hydrolase</keyword>
<dbReference type="SUPFAM" id="SSF53474">
    <property type="entry name" value="alpha/beta-Hydrolases"/>
    <property type="match status" value="1"/>
</dbReference>
<name>A0A917R9M3_9NOCA</name>
<accession>A0A917R9M3</accession>
<dbReference type="InterPro" id="IPR000639">
    <property type="entry name" value="Epox_hydrolase-like"/>
</dbReference>
<dbReference type="Proteomes" id="UP000638263">
    <property type="component" value="Unassembled WGS sequence"/>
</dbReference>
<dbReference type="Pfam" id="PF12697">
    <property type="entry name" value="Abhydrolase_6"/>
    <property type="match status" value="1"/>
</dbReference>
<dbReference type="PRINTS" id="PR00412">
    <property type="entry name" value="EPOXHYDRLASE"/>
</dbReference>
<dbReference type="InterPro" id="IPR000073">
    <property type="entry name" value="AB_hydrolase_1"/>
</dbReference>
<dbReference type="InterPro" id="IPR029058">
    <property type="entry name" value="AB_hydrolase_fold"/>
</dbReference>
<proteinExistence type="predicted"/>
<comment type="caution">
    <text evidence="3">The sequence shown here is derived from an EMBL/GenBank/DDBJ whole genome shotgun (WGS) entry which is preliminary data.</text>
</comment>
<gene>
    <name evidence="3" type="ORF">GCM10011588_09780</name>
</gene>
<evidence type="ECO:0000259" key="2">
    <source>
        <dbReference type="Pfam" id="PF12697"/>
    </source>
</evidence>
<sequence>MGAHEGDHPETIEYRLPHLTMTALAWGDPGGRLALCLHGFPDSAWTWRHLGPALADRGFRVIAPFTRGYAPTTVPDDGVYDLGALAYDALALYREFGAPRDAVLIGHDWGALTTNTVAAQPDCPFRRVASLAVPPVPAMRPRRDAGVGAYLRQLRFSWYILFNQLPGISERSLDRLIPRLWHDWSPGYRADTDIAHVLAALPTAAHRTAALSYYRAFVRVAGKPPAPYTELHRHWDEAPRVPMLYLHGSADTTLHPAFTAGVGEVLAPAGGVSETLTGAGHFLHLEQPAHVAELLVDFFVGDSPDKH</sequence>
<dbReference type="GO" id="GO:0016787">
    <property type="term" value="F:hydrolase activity"/>
    <property type="evidence" value="ECO:0007669"/>
    <property type="project" value="UniProtKB-KW"/>
</dbReference>
<evidence type="ECO:0000313" key="3">
    <source>
        <dbReference type="EMBL" id="GGK97380.1"/>
    </source>
</evidence>
<keyword evidence="4" id="KW-1185">Reference proteome</keyword>
<reference evidence="3" key="2">
    <citation type="submission" date="2020-09" db="EMBL/GenBank/DDBJ databases">
        <authorList>
            <person name="Sun Q."/>
            <person name="Zhou Y."/>
        </authorList>
    </citation>
    <scope>NUCLEOTIDE SEQUENCE</scope>
    <source>
        <strain evidence="3">CGMCC 4.3508</strain>
    </source>
</reference>
<organism evidence="3 4">
    <name type="scientific">Nocardia jinanensis</name>
    <dbReference type="NCBI Taxonomy" id="382504"/>
    <lineage>
        <taxon>Bacteria</taxon>
        <taxon>Bacillati</taxon>
        <taxon>Actinomycetota</taxon>
        <taxon>Actinomycetes</taxon>
        <taxon>Mycobacteriales</taxon>
        <taxon>Nocardiaceae</taxon>
        <taxon>Nocardia</taxon>
    </lineage>
</organism>
<evidence type="ECO:0000313" key="4">
    <source>
        <dbReference type="Proteomes" id="UP000638263"/>
    </source>
</evidence>
<dbReference type="Gene3D" id="3.40.50.1820">
    <property type="entry name" value="alpha/beta hydrolase"/>
    <property type="match status" value="1"/>
</dbReference>
<dbReference type="EMBL" id="BMMH01000002">
    <property type="protein sequence ID" value="GGK97380.1"/>
    <property type="molecule type" value="Genomic_DNA"/>
</dbReference>
<protein>
    <submittedName>
        <fullName evidence="3">Alpha/beta hydrolase</fullName>
    </submittedName>
</protein>
<reference evidence="3" key="1">
    <citation type="journal article" date="2014" name="Int. J. Syst. Evol. Microbiol.">
        <title>Complete genome sequence of Corynebacterium casei LMG S-19264T (=DSM 44701T), isolated from a smear-ripened cheese.</title>
        <authorList>
            <consortium name="US DOE Joint Genome Institute (JGI-PGF)"/>
            <person name="Walter F."/>
            <person name="Albersmeier A."/>
            <person name="Kalinowski J."/>
            <person name="Ruckert C."/>
        </authorList>
    </citation>
    <scope>NUCLEOTIDE SEQUENCE</scope>
    <source>
        <strain evidence="3">CGMCC 4.3508</strain>
    </source>
</reference>
<evidence type="ECO:0000256" key="1">
    <source>
        <dbReference type="ARBA" id="ARBA00022801"/>
    </source>
</evidence>
<dbReference type="PANTHER" id="PTHR43329">
    <property type="entry name" value="EPOXIDE HYDROLASE"/>
    <property type="match status" value="1"/>
</dbReference>